<dbReference type="OrthoDB" id="9803319at2"/>
<name>A0A0Q2RTC3_MYCGO</name>
<organism evidence="9 10">
    <name type="scientific">Mycobacterium gordonae</name>
    <dbReference type="NCBI Taxonomy" id="1778"/>
    <lineage>
        <taxon>Bacteria</taxon>
        <taxon>Bacillati</taxon>
        <taxon>Actinomycetota</taxon>
        <taxon>Actinomycetes</taxon>
        <taxon>Mycobacteriales</taxon>
        <taxon>Mycobacteriaceae</taxon>
        <taxon>Mycobacterium</taxon>
    </lineage>
</organism>
<evidence type="ECO:0000313" key="9">
    <source>
        <dbReference type="EMBL" id="KQH78523.1"/>
    </source>
</evidence>
<dbReference type="InterPro" id="IPR051269">
    <property type="entry name" value="Fe-S_cluster_ET"/>
</dbReference>
<dbReference type="GO" id="GO:0051538">
    <property type="term" value="F:3 iron, 4 sulfur cluster binding"/>
    <property type="evidence" value="ECO:0007669"/>
    <property type="project" value="UniProtKB-KW"/>
</dbReference>
<dbReference type="Pfam" id="PF06902">
    <property type="entry name" value="Fer4_19"/>
    <property type="match status" value="1"/>
</dbReference>
<protein>
    <submittedName>
        <fullName evidence="9">Ferredoxin</fullName>
    </submittedName>
</protein>
<dbReference type="EMBL" id="LKTM01000201">
    <property type="protein sequence ID" value="KQH78523.1"/>
    <property type="molecule type" value="Genomic_DNA"/>
</dbReference>
<reference evidence="9 10" key="1">
    <citation type="submission" date="2015-10" db="EMBL/GenBank/DDBJ databases">
        <title>Mycobacterium gordonae draft genome assembly.</title>
        <authorList>
            <person name="Ustinova V."/>
            <person name="Smirnova T."/>
            <person name="Blagodatskikh K."/>
            <person name="Varlamov D."/>
            <person name="Larionova E."/>
            <person name="Chernousova L."/>
        </authorList>
    </citation>
    <scope>NUCLEOTIDE SEQUENCE [LARGE SCALE GENOMIC DNA]</scope>
    <source>
        <strain evidence="9 10">CTRI 14-8773</strain>
    </source>
</reference>
<accession>A0A0Q2RTC3</accession>
<dbReference type="AlphaFoldDB" id="A0A0Q2RTC3"/>
<evidence type="ECO:0000256" key="5">
    <source>
        <dbReference type="ARBA" id="ARBA00023004"/>
    </source>
</evidence>
<evidence type="ECO:0000256" key="1">
    <source>
        <dbReference type="ARBA" id="ARBA00001927"/>
    </source>
</evidence>
<feature type="domain" description="Divergent 4Fe-4S mono-cluster" evidence="8">
    <location>
        <begin position="1"/>
        <end position="62"/>
    </location>
</feature>
<proteinExistence type="predicted"/>
<dbReference type="SUPFAM" id="SSF54862">
    <property type="entry name" value="4Fe-4S ferredoxins"/>
    <property type="match status" value="1"/>
</dbReference>
<keyword evidence="5" id="KW-0408">Iron</keyword>
<keyword evidence="7" id="KW-0003">3Fe-4S</keyword>
<dbReference type="Proteomes" id="UP000051677">
    <property type="component" value="Unassembled WGS sequence"/>
</dbReference>
<sequence length="63" mass="6676">MRVTANREICISAGICVMTADAVFSQDSDGIVLVVSQEVRAGEERRARNAVTLCPSGALQLVP</sequence>
<evidence type="ECO:0000256" key="4">
    <source>
        <dbReference type="ARBA" id="ARBA00022982"/>
    </source>
</evidence>
<dbReference type="InterPro" id="IPR010693">
    <property type="entry name" value="Divergent_4Fe-4S_mono-cluster"/>
</dbReference>
<keyword evidence="6" id="KW-0411">Iron-sulfur</keyword>
<evidence type="ECO:0000256" key="6">
    <source>
        <dbReference type="ARBA" id="ARBA00023014"/>
    </source>
</evidence>
<dbReference type="GO" id="GO:0046872">
    <property type="term" value="F:metal ion binding"/>
    <property type="evidence" value="ECO:0007669"/>
    <property type="project" value="UniProtKB-KW"/>
</dbReference>
<dbReference type="PANTHER" id="PTHR36923">
    <property type="entry name" value="FERREDOXIN"/>
    <property type="match status" value="1"/>
</dbReference>
<evidence type="ECO:0000256" key="7">
    <source>
        <dbReference type="ARBA" id="ARBA00023291"/>
    </source>
</evidence>
<evidence type="ECO:0000256" key="2">
    <source>
        <dbReference type="ARBA" id="ARBA00022448"/>
    </source>
</evidence>
<dbReference type="Gene3D" id="3.30.70.20">
    <property type="match status" value="1"/>
</dbReference>
<keyword evidence="4" id="KW-0249">Electron transport</keyword>
<dbReference type="PANTHER" id="PTHR36923:SF3">
    <property type="entry name" value="FERREDOXIN"/>
    <property type="match status" value="1"/>
</dbReference>
<evidence type="ECO:0000313" key="10">
    <source>
        <dbReference type="Proteomes" id="UP000051677"/>
    </source>
</evidence>
<dbReference type="RefSeq" id="WP_055578546.1">
    <property type="nucleotide sequence ID" value="NZ_LKTM01000201.1"/>
</dbReference>
<evidence type="ECO:0000259" key="8">
    <source>
        <dbReference type="Pfam" id="PF06902"/>
    </source>
</evidence>
<gene>
    <name evidence="9" type="ORF">AO501_25795</name>
</gene>
<keyword evidence="3" id="KW-0479">Metal-binding</keyword>
<comment type="cofactor">
    <cofactor evidence="1">
        <name>[3Fe-4S] cluster</name>
        <dbReference type="ChEBI" id="CHEBI:21137"/>
    </cofactor>
</comment>
<keyword evidence="2" id="KW-0813">Transport</keyword>
<evidence type="ECO:0000256" key="3">
    <source>
        <dbReference type="ARBA" id="ARBA00022723"/>
    </source>
</evidence>
<comment type="caution">
    <text evidence="9">The sequence shown here is derived from an EMBL/GenBank/DDBJ whole genome shotgun (WGS) entry which is preliminary data.</text>
</comment>